<gene>
    <name evidence="1" type="ORF">SAMN02745220_04996</name>
</gene>
<dbReference type="EMBL" id="FRFE01000049">
    <property type="protein sequence ID" value="SHO53190.1"/>
    <property type="molecule type" value="Genomic_DNA"/>
</dbReference>
<dbReference type="RefSeq" id="WP_073616794.1">
    <property type="nucleotide sequence ID" value="NZ_FRFE01000049.1"/>
</dbReference>
<reference evidence="1 2" key="1">
    <citation type="submission" date="2016-12" db="EMBL/GenBank/DDBJ databases">
        <authorList>
            <person name="Song W.-J."/>
            <person name="Kurnit D.M."/>
        </authorList>
    </citation>
    <scope>NUCLEOTIDE SEQUENCE [LARGE SCALE GENOMIC DNA]</scope>
    <source>
        <strain evidence="1 2">DSM 18488</strain>
    </source>
</reference>
<proteinExistence type="predicted"/>
<keyword evidence="2" id="KW-1185">Reference proteome</keyword>
<dbReference type="OrthoDB" id="5401121at2"/>
<protein>
    <submittedName>
        <fullName evidence="1">Uncharacterized protein</fullName>
    </submittedName>
</protein>
<sequence>MATDNSRKDGFFNLRKRAELWLSGSEQYPSLPLTLEETHKLVHELHTHQIELELQNDILRRLCSQYLGGKSSGETSKLLTLPEQIFCAACLPAMKITIASRHSPPDPFHPLEVKVLAWFFVLMES</sequence>
<dbReference type="Proteomes" id="UP000184603">
    <property type="component" value="Unassembled WGS sequence"/>
</dbReference>
<dbReference type="AlphaFoldDB" id="A0A1M7YKN1"/>
<evidence type="ECO:0000313" key="2">
    <source>
        <dbReference type="Proteomes" id="UP000184603"/>
    </source>
</evidence>
<organism evidence="1 2">
    <name type="scientific">Desulfopila aestuarii DSM 18488</name>
    <dbReference type="NCBI Taxonomy" id="1121416"/>
    <lineage>
        <taxon>Bacteria</taxon>
        <taxon>Pseudomonadati</taxon>
        <taxon>Thermodesulfobacteriota</taxon>
        <taxon>Desulfobulbia</taxon>
        <taxon>Desulfobulbales</taxon>
        <taxon>Desulfocapsaceae</taxon>
        <taxon>Desulfopila</taxon>
    </lineage>
</organism>
<accession>A0A1M7YKN1</accession>
<name>A0A1M7YKN1_9BACT</name>
<evidence type="ECO:0000313" key="1">
    <source>
        <dbReference type="EMBL" id="SHO53190.1"/>
    </source>
</evidence>